<evidence type="ECO:0000256" key="1">
    <source>
        <dbReference type="SAM" id="MobiDB-lite"/>
    </source>
</evidence>
<feature type="region of interest" description="Disordered" evidence="1">
    <location>
        <begin position="37"/>
        <end position="64"/>
    </location>
</feature>
<dbReference type="AlphaFoldDB" id="A0AAW6UFT8"/>
<reference evidence="2" key="1">
    <citation type="submission" date="2022-10" db="EMBL/GenBank/DDBJ databases">
        <title>Bacterial isolates recovered from the One Health project in Brazil.</title>
        <authorList>
            <person name="Valiatti T.B."/>
            <person name="Santos F."/>
            <person name="Cayo R."/>
            <person name="Gales A.C."/>
        </authorList>
    </citation>
    <scope>NUCLEOTIDE SEQUENCE</scope>
    <source>
        <strain evidence="2">PVR188</strain>
    </source>
</reference>
<evidence type="ECO:0008006" key="4">
    <source>
        <dbReference type="Google" id="ProtNLM"/>
    </source>
</evidence>
<evidence type="ECO:0000313" key="3">
    <source>
        <dbReference type="Proteomes" id="UP001159001"/>
    </source>
</evidence>
<name>A0AAW6UFT8_PRORE</name>
<comment type="caution">
    <text evidence="2">The sequence shown here is derived from an EMBL/GenBank/DDBJ whole genome shotgun (WGS) entry which is preliminary data.</text>
</comment>
<evidence type="ECO:0000313" key="2">
    <source>
        <dbReference type="EMBL" id="MDI9092105.1"/>
    </source>
</evidence>
<gene>
    <name evidence="2" type="ORF">OGX73_05665</name>
</gene>
<protein>
    <recommendedName>
        <fullName evidence="4">Enkurin domain-containing protein</fullName>
    </recommendedName>
</protein>
<feature type="compositionally biased region" description="Polar residues" evidence="1">
    <location>
        <begin position="46"/>
        <end position="56"/>
    </location>
</feature>
<organism evidence="2 3">
    <name type="scientific">Providencia rettgeri</name>
    <dbReference type="NCBI Taxonomy" id="587"/>
    <lineage>
        <taxon>Bacteria</taxon>
        <taxon>Pseudomonadati</taxon>
        <taxon>Pseudomonadota</taxon>
        <taxon>Gammaproteobacteria</taxon>
        <taxon>Enterobacterales</taxon>
        <taxon>Morganellaceae</taxon>
        <taxon>Providencia</taxon>
    </lineage>
</organism>
<accession>A0AAW6UFT8</accession>
<dbReference type="Proteomes" id="UP001159001">
    <property type="component" value="Unassembled WGS sequence"/>
</dbReference>
<proteinExistence type="predicted"/>
<dbReference type="RefSeq" id="WP_196732428.1">
    <property type="nucleotide sequence ID" value="NZ_JADSTA010000017.1"/>
</dbReference>
<dbReference type="EMBL" id="JAOWIN010000003">
    <property type="protein sequence ID" value="MDI9092105.1"/>
    <property type="molecule type" value="Genomic_DNA"/>
</dbReference>
<sequence>MGITLSGLSNNPTLFKKIINSDDFIKKIFTVTSSQGKKPLGADNQPKPTRSCSLESIDSPYESDSGEVYSIKCLSSREFYEKINQLKISLYEKYSPVFITEQDTDSLIKENRVTLDQYKHLSCEKTGYTNFLYRDIKISGINNQSQKEKREIIKNFALPKPLTNKNSSMLPLKNSFIQEPIRQITRPSEGIKYKKNTKFNKQLVYIHYKTCEKNPPNQRLTPLPKTTFEFNGNIPQTKSSLLRAQRIKENYNLSSKITTQKTSLSKDNLVKNKILVNSSDLLKIIEKEYQLTQEMNNHIKIIAEIDAQMKTNSQLLALYKSPIRK</sequence>